<dbReference type="Proteomes" id="UP000625631">
    <property type="component" value="Unassembled WGS sequence"/>
</dbReference>
<organism evidence="2 3">
    <name type="scientific">Hymenobacter negativus</name>
    <dbReference type="NCBI Taxonomy" id="2795026"/>
    <lineage>
        <taxon>Bacteria</taxon>
        <taxon>Pseudomonadati</taxon>
        <taxon>Bacteroidota</taxon>
        <taxon>Cytophagia</taxon>
        <taxon>Cytophagales</taxon>
        <taxon>Hymenobacteraceae</taxon>
        <taxon>Hymenobacter</taxon>
    </lineage>
</organism>
<feature type="transmembrane region" description="Helical" evidence="1">
    <location>
        <begin position="42"/>
        <end position="61"/>
    </location>
</feature>
<evidence type="ECO:0000256" key="1">
    <source>
        <dbReference type="SAM" id="Phobius"/>
    </source>
</evidence>
<accession>A0ABS0Q5C8</accession>
<feature type="transmembrane region" description="Helical" evidence="1">
    <location>
        <begin position="6"/>
        <end position="30"/>
    </location>
</feature>
<feature type="transmembrane region" description="Helical" evidence="1">
    <location>
        <begin position="152"/>
        <end position="170"/>
    </location>
</feature>
<sequence length="234" mass="25731">MSFEQFDALVFELVTVMQFSILVPMVVVWARRRNFSPPVKVLSLYVYISAFFALSARLSAIYLHNNLLFLIGFNVAKVLLLVAVYRLVLTALRTRRLLAIATLAGLGIVAASFVLGLPRAVTVSRVVQCALLAGFALAYLEQGLNRTDNRRFNGDPIWLLSVGQLIYSAATVSTFSIEIVTLFKGSIFNTFSALSFSLASLVFNYFLTLAFLRATPGVPPRLVAPNVESRLVAS</sequence>
<keyword evidence="1" id="KW-0812">Transmembrane</keyword>
<name>A0ABS0Q5C8_9BACT</name>
<feature type="transmembrane region" description="Helical" evidence="1">
    <location>
        <begin position="190"/>
        <end position="212"/>
    </location>
</feature>
<keyword evidence="3" id="KW-1185">Reference proteome</keyword>
<feature type="transmembrane region" description="Helical" evidence="1">
    <location>
        <begin position="97"/>
        <end position="117"/>
    </location>
</feature>
<gene>
    <name evidence="2" type="ORF">I7X13_06945</name>
</gene>
<proteinExistence type="predicted"/>
<dbReference type="RefSeq" id="WP_198074903.1">
    <property type="nucleotide sequence ID" value="NZ_JAEDAE010000002.1"/>
</dbReference>
<evidence type="ECO:0000313" key="2">
    <source>
        <dbReference type="EMBL" id="MBH8557777.1"/>
    </source>
</evidence>
<keyword evidence="1" id="KW-1133">Transmembrane helix</keyword>
<evidence type="ECO:0000313" key="3">
    <source>
        <dbReference type="Proteomes" id="UP000625631"/>
    </source>
</evidence>
<feature type="transmembrane region" description="Helical" evidence="1">
    <location>
        <begin position="67"/>
        <end position="85"/>
    </location>
</feature>
<dbReference type="EMBL" id="JAEDAE010000002">
    <property type="protein sequence ID" value="MBH8557777.1"/>
    <property type="molecule type" value="Genomic_DNA"/>
</dbReference>
<protein>
    <submittedName>
        <fullName evidence="2">Uncharacterized protein</fullName>
    </submittedName>
</protein>
<feature type="transmembrane region" description="Helical" evidence="1">
    <location>
        <begin position="123"/>
        <end position="140"/>
    </location>
</feature>
<keyword evidence="1" id="KW-0472">Membrane</keyword>
<reference evidence="2 3" key="1">
    <citation type="submission" date="2020-12" db="EMBL/GenBank/DDBJ databases">
        <title>Hymenobacter sp.</title>
        <authorList>
            <person name="Kim M.K."/>
        </authorList>
    </citation>
    <scope>NUCLEOTIDE SEQUENCE [LARGE SCALE GENOMIC DNA]</scope>
    <source>
        <strain evidence="2 3">BT442</strain>
    </source>
</reference>
<comment type="caution">
    <text evidence="2">The sequence shown here is derived from an EMBL/GenBank/DDBJ whole genome shotgun (WGS) entry which is preliminary data.</text>
</comment>